<reference evidence="3" key="1">
    <citation type="journal article" date="2015" name="MBio">
        <title>Genome-Resolved Metagenomic Analysis Reveals Roles for Candidate Phyla and Other Microbial Community Members in Biogeochemical Transformations in Oil Reservoirs.</title>
        <authorList>
            <person name="Hu P."/>
            <person name="Tom L."/>
            <person name="Singh A."/>
            <person name="Thomas B.C."/>
            <person name="Baker B.J."/>
            <person name="Piceno Y.M."/>
            <person name="Andersen G.L."/>
            <person name="Banfield J.F."/>
        </authorList>
    </citation>
    <scope>NUCLEOTIDE SEQUENCE [LARGE SCALE GENOMIC DNA]</scope>
</reference>
<protein>
    <recommendedName>
        <fullName evidence="1">Methylmalonyl-CoA mutase alpha/beta chain catalytic domain-containing protein</fullName>
    </recommendedName>
</protein>
<dbReference type="EMBL" id="LGEQ01000042">
    <property type="protein sequence ID" value="KUJ92909.1"/>
    <property type="molecule type" value="Genomic_DNA"/>
</dbReference>
<dbReference type="AlphaFoldDB" id="A0A124F7X4"/>
<dbReference type="SUPFAM" id="SSF51703">
    <property type="entry name" value="Cobalamin (vitamin B12)-dependent enzymes"/>
    <property type="match status" value="1"/>
</dbReference>
<feature type="non-terminal residue" evidence="2">
    <location>
        <position position="88"/>
    </location>
</feature>
<dbReference type="PANTHER" id="PTHR48101">
    <property type="entry name" value="METHYLMALONYL-COA MUTASE, MITOCHONDRIAL-RELATED"/>
    <property type="match status" value="1"/>
</dbReference>
<dbReference type="GO" id="GO:0031419">
    <property type="term" value="F:cobalamin binding"/>
    <property type="evidence" value="ECO:0007669"/>
    <property type="project" value="InterPro"/>
</dbReference>
<gene>
    <name evidence="2" type="ORF">XD40_1877</name>
</gene>
<organism evidence="2 3">
    <name type="scientific">Archaeoglobus fulgidus</name>
    <dbReference type="NCBI Taxonomy" id="2234"/>
    <lineage>
        <taxon>Archaea</taxon>
        <taxon>Methanobacteriati</taxon>
        <taxon>Methanobacteriota</taxon>
        <taxon>Archaeoglobi</taxon>
        <taxon>Archaeoglobales</taxon>
        <taxon>Archaeoglobaceae</taxon>
        <taxon>Archaeoglobus</taxon>
    </lineage>
</organism>
<dbReference type="Gene3D" id="3.20.20.240">
    <property type="entry name" value="Methylmalonyl-CoA mutase"/>
    <property type="match status" value="1"/>
</dbReference>
<evidence type="ECO:0000313" key="2">
    <source>
        <dbReference type="EMBL" id="KUJ92909.1"/>
    </source>
</evidence>
<dbReference type="PANTHER" id="PTHR48101:SF1">
    <property type="entry name" value="METHYLMALONYL-COA MUTASE, LARGE SUBUNIT"/>
    <property type="match status" value="1"/>
</dbReference>
<dbReference type="InterPro" id="IPR016176">
    <property type="entry name" value="Cbl-dep_enz_cat"/>
</dbReference>
<name>A0A124F7X4_ARCFL</name>
<dbReference type="Proteomes" id="UP000054307">
    <property type="component" value="Unassembled WGS sequence"/>
</dbReference>
<dbReference type="PATRIC" id="fig|2234.6.peg.587"/>
<dbReference type="GO" id="GO:0016866">
    <property type="term" value="F:intramolecular transferase activity"/>
    <property type="evidence" value="ECO:0007669"/>
    <property type="project" value="InterPro"/>
</dbReference>
<sequence length="88" mass="10511">MTNINEKRKEWEEKCLKPWLQKAGQREEKFETLSGIEVNTVYDPTDIEHIDFVRDIGYPGEFPFTRGVYPNMYRGRLWTMRQFSGFGT</sequence>
<evidence type="ECO:0000259" key="1">
    <source>
        <dbReference type="Pfam" id="PF01642"/>
    </source>
</evidence>
<proteinExistence type="predicted"/>
<feature type="domain" description="Methylmalonyl-CoA mutase alpha/beta chain catalytic" evidence="1">
    <location>
        <begin position="32"/>
        <end position="88"/>
    </location>
</feature>
<accession>A0A124F7X4</accession>
<dbReference type="Pfam" id="PF01642">
    <property type="entry name" value="MM_CoA_mutase"/>
    <property type="match status" value="1"/>
</dbReference>
<comment type="caution">
    <text evidence="2">The sequence shown here is derived from an EMBL/GenBank/DDBJ whole genome shotgun (WGS) entry which is preliminary data.</text>
</comment>
<evidence type="ECO:0000313" key="3">
    <source>
        <dbReference type="Proteomes" id="UP000054307"/>
    </source>
</evidence>
<dbReference type="InterPro" id="IPR006099">
    <property type="entry name" value="MeMalonylCoA_mutase_a/b_cat"/>
</dbReference>